<dbReference type="AlphaFoldDB" id="A0A9X8UJ64"/>
<sequence>MKDTIYTIPVSEVFEPKEGCPLCRMRDTLEERCLEYIMGAAMMEPDVRQDTNRQGFCTDHFRMMLTRKNRLGLGLMLQSHLDYIRQEVVGAKAPILGKDKRLEKAREVDEGCYVCARIDWAMERMLDTILGLWQKEEAFRTLFSQQECICFPHYRLLAQKAQEKLPKKALPGFLEVAGGLTLGRLEALKGDVDRFCNLFDYRNAAPGPIPEEVRSSIERSISYLCARQIGDK</sequence>
<gene>
    <name evidence="1" type="ORF">EDD78_106151</name>
</gene>
<accession>A0A9X8UJ64</accession>
<protein>
    <recommendedName>
        <fullName evidence="3">ABC transporter substrate-binding protein</fullName>
    </recommendedName>
</protein>
<evidence type="ECO:0008006" key="3">
    <source>
        <dbReference type="Google" id="ProtNLM"/>
    </source>
</evidence>
<comment type="caution">
    <text evidence="1">The sequence shown here is derived from an EMBL/GenBank/DDBJ whole genome shotgun (WGS) entry which is preliminary data.</text>
</comment>
<proteinExistence type="predicted"/>
<reference evidence="1 2" key="1">
    <citation type="submission" date="2019-03" db="EMBL/GenBank/DDBJ databases">
        <title>Genomic Encyclopedia of Type Strains, Phase IV (KMG-IV): sequencing the most valuable type-strain genomes for metagenomic binning, comparative biology and taxonomic classification.</title>
        <authorList>
            <person name="Goeker M."/>
        </authorList>
    </citation>
    <scope>NUCLEOTIDE SEQUENCE [LARGE SCALE GENOMIC DNA]</scope>
    <source>
        <strain evidence="1 2">DSM 100433</strain>
    </source>
</reference>
<keyword evidence="2" id="KW-1185">Reference proteome</keyword>
<dbReference type="Proteomes" id="UP000294682">
    <property type="component" value="Unassembled WGS sequence"/>
</dbReference>
<dbReference type="Pfam" id="PF19538">
    <property type="entry name" value="DUF6062"/>
    <property type="match status" value="1"/>
</dbReference>
<dbReference type="RefSeq" id="WP_132084644.1">
    <property type="nucleotide sequence ID" value="NZ_SLUK01000006.1"/>
</dbReference>
<evidence type="ECO:0000313" key="1">
    <source>
        <dbReference type="EMBL" id="TCL43289.1"/>
    </source>
</evidence>
<dbReference type="InterPro" id="IPR045706">
    <property type="entry name" value="DUF6062"/>
</dbReference>
<organism evidence="1 2">
    <name type="scientific">Harryflintia acetispora</name>
    <dbReference type="NCBI Taxonomy" id="1849041"/>
    <lineage>
        <taxon>Bacteria</taxon>
        <taxon>Bacillati</taxon>
        <taxon>Bacillota</taxon>
        <taxon>Clostridia</taxon>
        <taxon>Eubacteriales</taxon>
        <taxon>Oscillospiraceae</taxon>
        <taxon>Harryflintia</taxon>
    </lineage>
</organism>
<dbReference type="EMBL" id="SLUK01000006">
    <property type="protein sequence ID" value="TCL43289.1"/>
    <property type="molecule type" value="Genomic_DNA"/>
</dbReference>
<evidence type="ECO:0000313" key="2">
    <source>
        <dbReference type="Proteomes" id="UP000294682"/>
    </source>
</evidence>
<name>A0A9X8UJ64_9FIRM</name>